<dbReference type="Proteomes" id="UP000186868">
    <property type="component" value="Unassembled WGS sequence"/>
</dbReference>
<dbReference type="InterPro" id="IPR001119">
    <property type="entry name" value="SLH_dom"/>
</dbReference>
<dbReference type="GO" id="GO:0016020">
    <property type="term" value="C:membrane"/>
    <property type="evidence" value="ECO:0007669"/>
    <property type="project" value="InterPro"/>
</dbReference>
<dbReference type="InterPro" id="IPR007049">
    <property type="entry name" value="Carb-sel_porin_OprB"/>
</dbReference>
<keyword evidence="2" id="KW-0732">Signal</keyword>
<sequence length="715" mass="78854">MRVKLFLLGSLLWLLLPSVVRAESFQQTNLEAIASNFKKNKLSTPRLRSTNWSQFYDINLNSFDAQLSAENLENRTLPRVAQLKTDNPIVPATTEIEAESLAQSNDESLAIDIFSDDIVEQVTNVSQLRDVQPTEWAYEALRSLVERYGCIAGYPDGTFRGNRVMSRYEFAAGLNACMNTMERLIQENVSVMREDLEVLKRLGKEFETELAALGGRVDNLESRVAFLEDHQFSTTVKMNGEVIFGLAFAGGGDPPGGCRFVESDLFPDTQRVSCQDRDDPGTNTVLAHLTRLGLQASFTGKDRLRLYLTTGNFDNGGFTNPESLNTYMARLSYQAGLENQVILDELEYRFPIFDDRVVISAIPFGFSLSNVLSANSPYFDLGRGSISRFGQLNPIFRLGSPLDAGVGIDWLIAEPLRLQVAYGTANSSDPNGGFFGADRSVLGVQLLVQPFETVVAGLSYVNAYTSDGRLGMFAGSVNAESTGLWSGGILPNPLIPDSVVSIGDLPAQTHAVGATLQWRITEKLTFGAWAGWTFTNFQDPVPEFRSGVAETPGGPSPLDCLNNPGLECPVSPSSGEKPFGNTVTYLFSLGLSDPFGREGDLMAFLFGMPPKLVNAGPETQGASVPFFEQVIREEAPVQVTDNNPRLESNVELERWFRKNFGVEDEATSLHFEFFYRFKINDNIWITPGVFIVTNPGHIDSNDTLFVGTIRTTFRF</sequence>
<organism evidence="4 5">
    <name type="scientific">Hydrococcus rivularis NIES-593</name>
    <dbReference type="NCBI Taxonomy" id="1921803"/>
    <lineage>
        <taxon>Bacteria</taxon>
        <taxon>Bacillati</taxon>
        <taxon>Cyanobacteriota</taxon>
        <taxon>Cyanophyceae</taxon>
        <taxon>Pleurocapsales</taxon>
        <taxon>Hydrococcaceae</taxon>
        <taxon>Hydrococcus</taxon>
    </lineage>
</organism>
<comment type="similarity">
    <text evidence="1 2">Belongs to the OprB family.</text>
</comment>
<evidence type="ECO:0000256" key="2">
    <source>
        <dbReference type="RuleBase" id="RU363072"/>
    </source>
</evidence>
<evidence type="ECO:0000313" key="4">
    <source>
        <dbReference type="EMBL" id="OKH25166.1"/>
    </source>
</evidence>
<reference evidence="4 5" key="1">
    <citation type="submission" date="2016-11" db="EMBL/GenBank/DDBJ databases">
        <title>Draft Genome Sequences of Nine Cyanobacterial Strains from Diverse Habitats.</title>
        <authorList>
            <person name="Zhu T."/>
            <person name="Hou S."/>
            <person name="Lu X."/>
            <person name="Hess W.R."/>
        </authorList>
    </citation>
    <scope>NUCLEOTIDE SEQUENCE [LARGE SCALE GENOMIC DNA]</scope>
    <source>
        <strain evidence="4 5">NIES-593</strain>
    </source>
</reference>
<comment type="caution">
    <text evidence="4">The sequence shown here is derived from an EMBL/GenBank/DDBJ whole genome shotgun (WGS) entry which is preliminary data.</text>
</comment>
<dbReference type="Pfam" id="PF04966">
    <property type="entry name" value="OprB"/>
    <property type="match status" value="2"/>
</dbReference>
<evidence type="ECO:0000259" key="3">
    <source>
        <dbReference type="PROSITE" id="PS51272"/>
    </source>
</evidence>
<feature type="domain" description="SLH" evidence="3">
    <location>
        <begin position="124"/>
        <end position="188"/>
    </location>
</feature>
<dbReference type="PANTHER" id="PTHR43308">
    <property type="entry name" value="OUTER MEMBRANE PROTEIN ALPHA-RELATED"/>
    <property type="match status" value="1"/>
</dbReference>
<dbReference type="STRING" id="1921803.NIES593_05225"/>
<protein>
    <submittedName>
        <fullName evidence="4">S-layer protein</fullName>
    </submittedName>
</protein>
<keyword evidence="5" id="KW-1185">Reference proteome</keyword>
<dbReference type="Gene3D" id="2.40.160.180">
    <property type="entry name" value="Carbohydrate-selective porin OprB"/>
    <property type="match status" value="1"/>
</dbReference>
<evidence type="ECO:0000313" key="5">
    <source>
        <dbReference type="Proteomes" id="UP000186868"/>
    </source>
</evidence>
<dbReference type="EMBL" id="MRCB01000004">
    <property type="protein sequence ID" value="OKH25166.1"/>
    <property type="molecule type" value="Genomic_DNA"/>
</dbReference>
<dbReference type="OrthoDB" id="580845at2"/>
<dbReference type="PANTHER" id="PTHR43308:SF1">
    <property type="entry name" value="OUTER MEMBRANE PROTEIN ALPHA"/>
    <property type="match status" value="1"/>
</dbReference>
<accession>A0A1U7HNK5</accession>
<dbReference type="InterPro" id="IPR051465">
    <property type="entry name" value="Cell_Envelope_Struct_Comp"/>
</dbReference>
<gene>
    <name evidence="4" type="ORF">NIES593_05225</name>
</gene>
<dbReference type="AlphaFoldDB" id="A0A1U7HNK5"/>
<dbReference type="GO" id="GO:0008643">
    <property type="term" value="P:carbohydrate transport"/>
    <property type="evidence" value="ECO:0007669"/>
    <property type="project" value="InterPro"/>
</dbReference>
<name>A0A1U7HNK5_9CYAN</name>
<dbReference type="InterPro" id="IPR038673">
    <property type="entry name" value="OprB_sf"/>
</dbReference>
<dbReference type="Pfam" id="PF00395">
    <property type="entry name" value="SLH"/>
    <property type="match status" value="1"/>
</dbReference>
<feature type="signal peptide" evidence="2">
    <location>
        <begin position="1"/>
        <end position="22"/>
    </location>
</feature>
<dbReference type="GO" id="GO:0015288">
    <property type="term" value="F:porin activity"/>
    <property type="evidence" value="ECO:0007669"/>
    <property type="project" value="InterPro"/>
</dbReference>
<proteinExistence type="inferred from homology"/>
<feature type="chain" id="PRO_5011831028" evidence="2">
    <location>
        <begin position="23"/>
        <end position="715"/>
    </location>
</feature>
<dbReference type="NCBIfam" id="NF033921">
    <property type="entry name" value="por_somb"/>
    <property type="match status" value="1"/>
</dbReference>
<dbReference type="RefSeq" id="WP_073598577.1">
    <property type="nucleotide sequence ID" value="NZ_MRCB01000004.1"/>
</dbReference>
<evidence type="ECO:0000256" key="1">
    <source>
        <dbReference type="ARBA" id="ARBA00008769"/>
    </source>
</evidence>
<dbReference type="InterPro" id="IPR047684">
    <property type="entry name" value="Por_som-like"/>
</dbReference>
<dbReference type="PROSITE" id="PS51272">
    <property type="entry name" value="SLH"/>
    <property type="match status" value="1"/>
</dbReference>